<dbReference type="InterPro" id="IPR043502">
    <property type="entry name" value="DNA/RNA_pol_sf"/>
</dbReference>
<feature type="compositionally biased region" description="Pro residues" evidence="5">
    <location>
        <begin position="781"/>
        <end position="798"/>
    </location>
</feature>
<keyword evidence="1" id="KW-0645">Protease</keyword>
<gene>
    <name evidence="7" type="ORF">SSX86_002352</name>
</gene>
<dbReference type="PANTHER" id="PTHR42648:SF26">
    <property type="entry name" value="INTEGRASE CATALYTIC DOMAIN-CONTAINING PROTEIN"/>
    <property type="match status" value="1"/>
</dbReference>
<evidence type="ECO:0000313" key="8">
    <source>
        <dbReference type="Proteomes" id="UP001408789"/>
    </source>
</evidence>
<feature type="region of interest" description="Disordered" evidence="5">
    <location>
        <begin position="772"/>
        <end position="882"/>
    </location>
</feature>
<dbReference type="Pfam" id="PF14223">
    <property type="entry name" value="Retrotran_gag_2"/>
    <property type="match status" value="1"/>
</dbReference>
<feature type="domain" description="Integrase catalytic" evidence="6">
    <location>
        <begin position="509"/>
        <end position="675"/>
    </location>
</feature>
<proteinExistence type="predicted"/>
<evidence type="ECO:0000256" key="1">
    <source>
        <dbReference type="ARBA" id="ARBA00022670"/>
    </source>
</evidence>
<dbReference type="InterPro" id="IPR012337">
    <property type="entry name" value="RNaseH-like_sf"/>
</dbReference>
<feature type="compositionally biased region" description="Low complexity" evidence="5">
    <location>
        <begin position="799"/>
        <end position="811"/>
    </location>
</feature>
<keyword evidence="2" id="KW-0479">Metal-binding</keyword>
<dbReference type="InterPro" id="IPR013103">
    <property type="entry name" value="RVT_2"/>
</dbReference>
<evidence type="ECO:0000256" key="3">
    <source>
        <dbReference type="ARBA" id="ARBA00022750"/>
    </source>
</evidence>
<dbReference type="Pfam" id="PF22936">
    <property type="entry name" value="Pol_BBD"/>
    <property type="match status" value="1"/>
</dbReference>
<accession>A0AAP0DNF8</accession>
<dbReference type="Pfam" id="PF25597">
    <property type="entry name" value="SH3_retrovirus"/>
    <property type="match status" value="1"/>
</dbReference>
<dbReference type="Gene3D" id="3.30.420.10">
    <property type="entry name" value="Ribonuclease H-like superfamily/Ribonuclease H"/>
    <property type="match status" value="1"/>
</dbReference>
<dbReference type="SUPFAM" id="SSF56672">
    <property type="entry name" value="DNA/RNA polymerases"/>
    <property type="match status" value="1"/>
</dbReference>
<name>A0AAP0DNF8_9ASTR</name>
<dbReference type="InterPro" id="IPR039537">
    <property type="entry name" value="Retrotran_Ty1/copia-like"/>
</dbReference>
<evidence type="ECO:0000256" key="2">
    <source>
        <dbReference type="ARBA" id="ARBA00022723"/>
    </source>
</evidence>
<dbReference type="SUPFAM" id="SSF53098">
    <property type="entry name" value="Ribonuclease H-like"/>
    <property type="match status" value="1"/>
</dbReference>
<dbReference type="GO" id="GO:0003676">
    <property type="term" value="F:nucleic acid binding"/>
    <property type="evidence" value="ECO:0007669"/>
    <property type="project" value="InterPro"/>
</dbReference>
<dbReference type="InterPro" id="IPR001584">
    <property type="entry name" value="Integrase_cat-core"/>
</dbReference>
<feature type="compositionally biased region" description="Pro residues" evidence="5">
    <location>
        <begin position="831"/>
        <end position="849"/>
    </location>
</feature>
<dbReference type="Pfam" id="PF13976">
    <property type="entry name" value="gag_pre-integrs"/>
    <property type="match status" value="1"/>
</dbReference>
<evidence type="ECO:0000313" key="7">
    <source>
        <dbReference type="EMBL" id="KAK9078295.1"/>
    </source>
</evidence>
<dbReference type="InterPro" id="IPR057670">
    <property type="entry name" value="SH3_retrovirus"/>
</dbReference>
<evidence type="ECO:0000259" key="6">
    <source>
        <dbReference type="PROSITE" id="PS50994"/>
    </source>
</evidence>
<dbReference type="AlphaFoldDB" id="A0AAP0DNF8"/>
<organism evidence="7 8">
    <name type="scientific">Deinandra increscens subsp. villosa</name>
    <dbReference type="NCBI Taxonomy" id="3103831"/>
    <lineage>
        <taxon>Eukaryota</taxon>
        <taxon>Viridiplantae</taxon>
        <taxon>Streptophyta</taxon>
        <taxon>Embryophyta</taxon>
        <taxon>Tracheophyta</taxon>
        <taxon>Spermatophyta</taxon>
        <taxon>Magnoliopsida</taxon>
        <taxon>eudicotyledons</taxon>
        <taxon>Gunneridae</taxon>
        <taxon>Pentapetalae</taxon>
        <taxon>asterids</taxon>
        <taxon>campanulids</taxon>
        <taxon>Asterales</taxon>
        <taxon>Asteraceae</taxon>
        <taxon>Asteroideae</taxon>
        <taxon>Heliantheae alliance</taxon>
        <taxon>Madieae</taxon>
        <taxon>Madiinae</taxon>
        <taxon>Deinandra</taxon>
    </lineage>
</organism>
<dbReference type="PROSITE" id="PS50994">
    <property type="entry name" value="INTEGRASE"/>
    <property type="match status" value="1"/>
</dbReference>
<dbReference type="GO" id="GO:0015074">
    <property type="term" value="P:DNA integration"/>
    <property type="evidence" value="ECO:0007669"/>
    <property type="project" value="InterPro"/>
</dbReference>
<comment type="caution">
    <text evidence="7">The sequence shown here is derived from an EMBL/GenBank/DDBJ whole genome shotgun (WGS) entry which is preliminary data.</text>
</comment>
<feature type="compositionally biased region" description="Pro residues" evidence="5">
    <location>
        <begin position="867"/>
        <end position="876"/>
    </location>
</feature>
<reference evidence="7 8" key="1">
    <citation type="submission" date="2024-04" db="EMBL/GenBank/DDBJ databases">
        <title>The reference genome of an endangered Asteraceae, Deinandra increscens subsp. villosa, native to the Central Coast of California.</title>
        <authorList>
            <person name="Guilliams M."/>
            <person name="Hasenstab-Lehman K."/>
            <person name="Meyer R."/>
            <person name="Mcevoy S."/>
        </authorList>
    </citation>
    <scope>NUCLEOTIDE SEQUENCE [LARGE SCALE GENOMIC DNA]</scope>
    <source>
        <tissue evidence="7">Leaf</tissue>
    </source>
</reference>
<feature type="compositionally biased region" description="Low complexity" evidence="5">
    <location>
        <begin position="850"/>
        <end position="866"/>
    </location>
</feature>
<dbReference type="Pfam" id="PF00665">
    <property type="entry name" value="rve"/>
    <property type="match status" value="1"/>
</dbReference>
<keyword evidence="8" id="KW-1185">Reference proteome</keyword>
<dbReference type="GO" id="GO:0006508">
    <property type="term" value="P:proteolysis"/>
    <property type="evidence" value="ECO:0007669"/>
    <property type="project" value="UniProtKB-KW"/>
</dbReference>
<dbReference type="InterPro" id="IPR054722">
    <property type="entry name" value="PolX-like_BBD"/>
</dbReference>
<dbReference type="InterPro" id="IPR036397">
    <property type="entry name" value="RNaseH_sf"/>
</dbReference>
<feature type="region of interest" description="Disordered" evidence="5">
    <location>
        <begin position="220"/>
        <end position="259"/>
    </location>
</feature>
<evidence type="ECO:0000256" key="5">
    <source>
        <dbReference type="SAM" id="MobiDB-lite"/>
    </source>
</evidence>
<protein>
    <recommendedName>
        <fullName evidence="6">Integrase catalytic domain-containing protein</fullName>
    </recommendedName>
</protein>
<dbReference type="PANTHER" id="PTHR42648">
    <property type="entry name" value="TRANSPOSASE, PUTATIVE-RELATED"/>
    <property type="match status" value="1"/>
</dbReference>
<dbReference type="Proteomes" id="UP001408789">
    <property type="component" value="Unassembled WGS sequence"/>
</dbReference>
<sequence>MASSSSQNHNAAFFHALHIKLKPDNYLLWRNQILPILTFQNLLHHVDGSAVAPSPTVTTDGKPVPNPEFISWNSDDQQTVIIIHTSLTEEAVAIVVGLPTAREIWVALENAYNNTSTERVQLLKDSLRMIVRGDRSVAEYARDFKTVCDQLAAIGHPVDISEQNHHFVTNLGPDFLNFSMMTKALSPNAPFSDLLSKAQSYELLAKAVSNLNPKPSVAFAAQSTPASNPAPAPTAPANRRFNDNRHNRNNGNSRYKGNRNSDPCQWCGIHGHKAHKCRKLLQLVNASSKSEATSSSSNVASVDEEALAKAFTAQCNANNSDPDWYVDSGASDHMTGSKISIKNIVPKLGNKSVTFGNGEKLEITHKGDTLMANNLKLNDILIVPNIKKNLLSVSKLTKNNNVDVLFSHSKFYIQDRVTKQVLAEGQCEDGLYVLQNNNMNKAFVATTSCPKASFEDWHSRLGHVSFDSILLLQKSGVIGLTSILPKPGLCAPCQMAKAQKLPFNDNEKRAMNPLDLIHCDLWGPSPITSLNGYRYYAAFVDDFSRFCWLYPLKTKNEFANALQVFMTFAQTQFSRKIKIFQSDGGTEFINSKVREIFEANGTLHRTSCPYTPQQNGRVERKHRHIVETGLSMLFQSKLNPNLWVEAFSTAIFVINRLPSRILNNRSPFELLYNYKPEYASFKPFGCRVYPLLRPYSEHKLSPRSLPCIFLGYSAKHKGYKCLDPMASKIFITRHARFDEHSFPALCQNNESPQTNLPIANFLETLIPAAPKSVSPAQPNVSTPPKPTAHSPKPNPPSQQPDASPQPSASAPLKPNEPNLPCPICVNIPQPINSPPPADPPTPPSTPPSSPSSSSSSSAPSSLTSSPIPTPPPPPPLFSHHPMQTRAKSGIFKPKHQAHFANTSPLHHALLSTHDPKTHTSALKREEWKEAMVTELQALHKNNTWLLVPRPPNRNIVGSKWLFRTKYRSDGSIERRKARLVAQGYSQIPGLDFTHTFSPVVKAATIRIVLTLAVINSWPMHQLDVNNAFLHGNLDESIFMEQPPGFIDNKYPNHVCKLNKALYGLKQAPRAWFKRLSVFLKAKQQLHDGHLCLLSPQRVCHQGSWGC</sequence>
<dbReference type="Pfam" id="PF07727">
    <property type="entry name" value="RVT_2"/>
    <property type="match status" value="1"/>
</dbReference>
<keyword evidence="4" id="KW-0378">Hydrolase</keyword>
<dbReference type="EMBL" id="JBCNJP010000006">
    <property type="protein sequence ID" value="KAK9078295.1"/>
    <property type="molecule type" value="Genomic_DNA"/>
</dbReference>
<keyword evidence="3" id="KW-0064">Aspartyl protease</keyword>
<dbReference type="GO" id="GO:0046872">
    <property type="term" value="F:metal ion binding"/>
    <property type="evidence" value="ECO:0007669"/>
    <property type="project" value="UniProtKB-KW"/>
</dbReference>
<evidence type="ECO:0000256" key="4">
    <source>
        <dbReference type="ARBA" id="ARBA00022801"/>
    </source>
</evidence>
<dbReference type="InterPro" id="IPR025724">
    <property type="entry name" value="GAG-pre-integrase_dom"/>
</dbReference>
<dbReference type="GO" id="GO:0004190">
    <property type="term" value="F:aspartic-type endopeptidase activity"/>
    <property type="evidence" value="ECO:0007669"/>
    <property type="project" value="UniProtKB-KW"/>
</dbReference>